<keyword evidence="3" id="KW-1185">Reference proteome</keyword>
<protein>
    <recommendedName>
        <fullName evidence="4">Gliding motility-associated C-terminal domain-containing protein</fullName>
    </recommendedName>
</protein>
<feature type="region of interest" description="Disordered" evidence="1">
    <location>
        <begin position="26"/>
        <end position="57"/>
    </location>
</feature>
<accession>A0ABP8HT45</accession>
<gene>
    <name evidence="2" type="ORF">GCM10023184_44850</name>
</gene>
<sequence length="1055" mass="114782">MLFFFCARGQNDPGERELRKRLDSLEAMSRGGHPRKGILQTSPGSLPGRSAPGARSGSTICGTTPGRILIRETSGDYIVGDPVPCSDGTLLLTGVYASNTPPYPAMGFLMKMRDNGDVIWKRRYDSLGHVAFSYIGYSKVLELRDGSLLLAGATGNAETGNQNLLFTKVDGQGNLLWSRCYLSRFWRPGGTGSNDHFALQQIRQDSVTGAVYFCGSFWSDGVSLAQIDVANGDLVWSMAYDFPVSGFQKVFGFEILQSELLLFGKLDDFRTLVLAMRVGKSDGGMLGMKAFLQAGTNTTRSDFLGEEPVVRHNNGNYLITGKCYGTSIYFPPSSQLRTHAAVLELSPDLNIIQAYAFRNTVQGDLYNTDVSITPEGSGLFTMHHFISSYTSDWYGTLFGNGGAIQHRRVRHYNATEISTERKAIRRPDGSMLNVRLISDSATMEHYMEMQRLQAFDPSSDCLGQLENVTVVEPLTYQNYAWSSQPVVQANAFQYAPNKTITVSGLPAGVVEPGCVQVSFCDSLNISVGTGTVCVGQTVRLQARRNPGCGNPVTVQWPAGVGIPTTVNDSTWDFQFTAPFEGYFHASVQGCVVIRDSVQVRALQAPASLDLGPDRELCPGNSIVLSAGPGYASYAWQDGTSAPTFLVTTPGSYWVHTVTGCGDHFYDTVRITPHGPIPFSAGPDRQLCAGDTVRLEAQAGFISYAWTNNYQISSLSSAQVLVSPRVDTAYFVRGELTPGCFAYDTVRIRVHLVPPLSLGPDGTLCRNDVRQLDAGSGFVSYLWSNGATGQTIAIQSAGDFSVAATTAHGCVARDTMRLTAIHPLPSPAPDRSPTICAGTTRLLDPGTFSSYLWSNGSTNRTIDVSGTGTWWVRVTDGNGCSAADTIRITTVTPLPRDFLPSDTFLCQYGSVELRSVLSFSRYHWNTGLTTPSLRVSGPGTYWLDATNAQGCTGRDTIAVQAKSCMKGLFVPTAFTPGRDGRNDQLRGLLFGTVVSYEFVIYNRWGERVFATHSPGRGWDGRLRNVDQDMGVFVWSCLYQLAGEPARMEKGTFLLIR</sequence>
<evidence type="ECO:0000313" key="3">
    <source>
        <dbReference type="Proteomes" id="UP001501725"/>
    </source>
</evidence>
<dbReference type="EMBL" id="BAABGY010000018">
    <property type="protein sequence ID" value="GAA4344051.1"/>
    <property type="molecule type" value="Genomic_DNA"/>
</dbReference>
<reference evidence="3" key="1">
    <citation type="journal article" date="2019" name="Int. J. Syst. Evol. Microbiol.">
        <title>The Global Catalogue of Microorganisms (GCM) 10K type strain sequencing project: providing services to taxonomists for standard genome sequencing and annotation.</title>
        <authorList>
            <consortium name="The Broad Institute Genomics Platform"/>
            <consortium name="The Broad Institute Genome Sequencing Center for Infectious Disease"/>
            <person name="Wu L."/>
            <person name="Ma J."/>
        </authorList>
    </citation>
    <scope>NUCLEOTIDE SEQUENCE [LARGE SCALE GENOMIC DNA]</scope>
    <source>
        <strain evidence="3">JCM 17919</strain>
    </source>
</reference>
<proteinExistence type="predicted"/>
<organism evidence="2 3">
    <name type="scientific">Flaviaesturariibacter amylovorans</name>
    <dbReference type="NCBI Taxonomy" id="1084520"/>
    <lineage>
        <taxon>Bacteria</taxon>
        <taxon>Pseudomonadati</taxon>
        <taxon>Bacteroidota</taxon>
        <taxon>Chitinophagia</taxon>
        <taxon>Chitinophagales</taxon>
        <taxon>Chitinophagaceae</taxon>
        <taxon>Flaviaestuariibacter</taxon>
    </lineage>
</organism>
<name>A0ABP8HT45_9BACT</name>
<evidence type="ECO:0008006" key="4">
    <source>
        <dbReference type="Google" id="ProtNLM"/>
    </source>
</evidence>
<comment type="caution">
    <text evidence="2">The sequence shown here is derived from an EMBL/GenBank/DDBJ whole genome shotgun (WGS) entry which is preliminary data.</text>
</comment>
<evidence type="ECO:0000313" key="2">
    <source>
        <dbReference type="EMBL" id="GAA4344051.1"/>
    </source>
</evidence>
<dbReference type="Proteomes" id="UP001501725">
    <property type="component" value="Unassembled WGS sequence"/>
</dbReference>
<evidence type="ECO:0000256" key="1">
    <source>
        <dbReference type="SAM" id="MobiDB-lite"/>
    </source>
</evidence>
<dbReference type="Pfam" id="PF13585">
    <property type="entry name" value="CHU_C"/>
    <property type="match status" value="1"/>
</dbReference>